<evidence type="ECO:0000256" key="4">
    <source>
        <dbReference type="ARBA" id="ARBA00022777"/>
    </source>
</evidence>
<evidence type="ECO:0000259" key="6">
    <source>
        <dbReference type="PROSITE" id="PS50290"/>
    </source>
</evidence>
<dbReference type="PROSITE" id="PS50290">
    <property type="entry name" value="PI3_4_KINASE_3"/>
    <property type="match status" value="1"/>
</dbReference>
<evidence type="ECO:0000256" key="1">
    <source>
        <dbReference type="ARBA" id="ARBA00008941"/>
    </source>
</evidence>
<dbReference type="InterPro" id="IPR044571">
    <property type="entry name" value="P4KG1-8"/>
</dbReference>
<evidence type="ECO:0000256" key="5">
    <source>
        <dbReference type="ARBA" id="ARBA00022840"/>
    </source>
</evidence>
<dbReference type="GO" id="GO:0005524">
    <property type="term" value="F:ATP binding"/>
    <property type="evidence" value="ECO:0007669"/>
    <property type="project" value="UniProtKB-KW"/>
</dbReference>
<dbReference type="GO" id="GO:0016301">
    <property type="term" value="F:kinase activity"/>
    <property type="evidence" value="ECO:0007669"/>
    <property type="project" value="UniProtKB-KW"/>
</dbReference>
<protein>
    <recommendedName>
        <fullName evidence="6">PI3K/PI4K catalytic domain-containing protein</fullName>
    </recommendedName>
</protein>
<evidence type="ECO:0000256" key="3">
    <source>
        <dbReference type="ARBA" id="ARBA00022741"/>
    </source>
</evidence>
<keyword evidence="3" id="KW-0547">Nucleotide-binding</keyword>
<feature type="domain" description="PI3K/PI4K catalytic" evidence="6">
    <location>
        <begin position="1"/>
        <end position="321"/>
    </location>
</feature>
<dbReference type="EMBL" id="HBHK01007018">
    <property type="protein sequence ID" value="CAD9673352.1"/>
    <property type="molecule type" value="Transcribed_RNA"/>
</dbReference>
<organism evidence="7">
    <name type="scientific">Mucochytrium quahogii</name>
    <dbReference type="NCBI Taxonomy" id="96639"/>
    <lineage>
        <taxon>Eukaryota</taxon>
        <taxon>Sar</taxon>
        <taxon>Stramenopiles</taxon>
        <taxon>Bigyra</taxon>
        <taxon>Labyrinthulomycetes</taxon>
        <taxon>Thraustochytrida</taxon>
        <taxon>Thraustochytriidae</taxon>
        <taxon>Mucochytrium</taxon>
    </lineage>
</organism>
<gene>
    <name evidence="7" type="ORF">QSP1433_LOCUS4283</name>
</gene>
<keyword evidence="5" id="KW-0067">ATP-binding</keyword>
<keyword evidence="4" id="KW-0418">Kinase</keyword>
<sequence>MLVLSCPDALVSSPSSAAWDRNVFSFDGSDFVEQEVKFNNDPESDISVQYSPRGIESVGLAGVLDSVDVSNAVPLQNGTGGVYGLCDFNGETRAIFKPADEENSTTNGDGYLKEYAAFVLDNGLAGVPETDIAVVKAGKRRQIGSVQRFVENSEDAENFGSGVFTVDDVHRIGVLDIRILNCDRHSGNMMRGIKSGKLVPIDHGTSFPNACNLNELSKVSLEWLMYPQAKKPFSAELLQEIQDINIEDNLDTLAAIGLDEGVQISVWMSTTLLKIGAKHGKTLYEIGSLIQRKGDRSEMSDLESLLVKASEASVAKDGSDFFTLFYNFATELLK</sequence>
<name>A0A7S2W994_9STRA</name>
<proteinExistence type="inferred from homology"/>
<accession>A0A7S2W994</accession>
<dbReference type="PANTHER" id="PTHR45800:SF11">
    <property type="entry name" value="PHOSPHATIDYLINOSITOL 3-KINASE-RELATED PROTEIN KINASE"/>
    <property type="match status" value="1"/>
</dbReference>
<dbReference type="PANTHER" id="PTHR45800">
    <property type="entry name" value="PHOSPHATIDYLINOSITOL 4-KINASE GAMMA"/>
    <property type="match status" value="1"/>
</dbReference>
<dbReference type="InterPro" id="IPR000403">
    <property type="entry name" value="PI3/4_kinase_cat_dom"/>
</dbReference>
<dbReference type="Pfam" id="PF00454">
    <property type="entry name" value="PI3_PI4_kinase"/>
    <property type="match status" value="1"/>
</dbReference>
<keyword evidence="2" id="KW-0808">Transferase</keyword>
<dbReference type="AlphaFoldDB" id="A0A7S2W994"/>
<comment type="similarity">
    <text evidence="1">Belongs to the PI3/PI4-kinase family. Type II PI4K subfamily.</text>
</comment>
<evidence type="ECO:0000256" key="2">
    <source>
        <dbReference type="ARBA" id="ARBA00022679"/>
    </source>
</evidence>
<evidence type="ECO:0000313" key="7">
    <source>
        <dbReference type="EMBL" id="CAD9673352.1"/>
    </source>
</evidence>
<reference evidence="7" key="1">
    <citation type="submission" date="2021-01" db="EMBL/GenBank/DDBJ databases">
        <authorList>
            <person name="Corre E."/>
            <person name="Pelletier E."/>
            <person name="Niang G."/>
            <person name="Scheremetjew M."/>
            <person name="Finn R."/>
            <person name="Kale V."/>
            <person name="Holt S."/>
            <person name="Cochrane G."/>
            <person name="Meng A."/>
            <person name="Brown T."/>
            <person name="Cohen L."/>
        </authorList>
    </citation>
    <scope>NUCLEOTIDE SEQUENCE</scope>
    <source>
        <strain evidence="7">NY070348D</strain>
    </source>
</reference>